<dbReference type="InterPro" id="IPR009056">
    <property type="entry name" value="Cyt_c-like_dom"/>
</dbReference>
<keyword evidence="8" id="KW-1133">Transmembrane helix</keyword>
<evidence type="ECO:0000256" key="8">
    <source>
        <dbReference type="ARBA" id="ARBA00022989"/>
    </source>
</evidence>
<dbReference type="Gene3D" id="1.10.760.10">
    <property type="entry name" value="Cytochrome c-like domain"/>
    <property type="match status" value="1"/>
</dbReference>
<dbReference type="GO" id="GO:0046872">
    <property type="term" value="F:metal ion binding"/>
    <property type="evidence" value="ECO:0007669"/>
    <property type="project" value="UniProtKB-KW"/>
</dbReference>
<dbReference type="Pfam" id="PF00034">
    <property type="entry name" value="Cytochrom_C"/>
    <property type="match status" value="1"/>
</dbReference>
<dbReference type="FunFam" id="1.10.760.10:FF:000026">
    <property type="entry name" value="Cytochrome C, membrane-bound"/>
    <property type="match status" value="1"/>
</dbReference>
<evidence type="ECO:0000256" key="6">
    <source>
        <dbReference type="ARBA" id="ARBA00022723"/>
    </source>
</evidence>
<keyword evidence="3" id="KW-1003">Cell membrane</keyword>
<keyword evidence="7" id="KW-0249">Electron transport</keyword>
<dbReference type="GO" id="GO:0009055">
    <property type="term" value="F:electron transfer activity"/>
    <property type="evidence" value="ECO:0007669"/>
    <property type="project" value="InterPro"/>
</dbReference>
<evidence type="ECO:0000256" key="2">
    <source>
        <dbReference type="ARBA" id="ARBA00022448"/>
    </source>
</evidence>
<dbReference type="Proteomes" id="UP000237351">
    <property type="component" value="Chromosome"/>
</dbReference>
<evidence type="ECO:0000256" key="9">
    <source>
        <dbReference type="ARBA" id="ARBA00023004"/>
    </source>
</evidence>
<dbReference type="STRING" id="1414854.GQ61_04220"/>
<keyword evidence="2" id="KW-0813">Transport</keyword>
<dbReference type="OrthoDB" id="9779283at2"/>
<dbReference type="PRINTS" id="PR00604">
    <property type="entry name" value="CYTCHRMECIAB"/>
</dbReference>
<gene>
    <name evidence="13" type="ORF">GQ61_04220</name>
</gene>
<keyword evidence="14" id="KW-1185">Reference proteome</keyword>
<evidence type="ECO:0000259" key="12">
    <source>
        <dbReference type="PROSITE" id="PS51007"/>
    </source>
</evidence>
<comment type="subcellular location">
    <subcellularLocation>
        <location evidence="1">Cell membrane</location>
        <topology evidence="1">Single-pass membrane protein</topology>
    </subcellularLocation>
</comment>
<organism evidence="13 14">
    <name type="scientific">Candidatus Nucleicultrix amoebiphila FS5</name>
    <dbReference type="NCBI Taxonomy" id="1414854"/>
    <lineage>
        <taxon>Bacteria</taxon>
        <taxon>Pseudomonadati</taxon>
        <taxon>Pseudomonadota</taxon>
        <taxon>Alphaproteobacteria</taxon>
        <taxon>Holosporales</taxon>
        <taxon>Candidatus Nucleicultricaceae</taxon>
        <taxon>Candidatus Nucleicultrix</taxon>
    </lineage>
</organism>
<evidence type="ECO:0000256" key="4">
    <source>
        <dbReference type="ARBA" id="ARBA00022617"/>
    </source>
</evidence>
<dbReference type="GO" id="GO:0005886">
    <property type="term" value="C:plasma membrane"/>
    <property type="evidence" value="ECO:0007669"/>
    <property type="project" value="UniProtKB-SubCell"/>
</dbReference>
<evidence type="ECO:0000256" key="5">
    <source>
        <dbReference type="ARBA" id="ARBA00022692"/>
    </source>
</evidence>
<keyword evidence="10" id="KW-0472">Membrane</keyword>
<accession>A0A1W6N4F4</accession>
<dbReference type="RefSeq" id="WP_085785059.1">
    <property type="nucleotide sequence ID" value="NZ_CP008743.1"/>
</dbReference>
<keyword evidence="5" id="KW-0812">Transmembrane</keyword>
<dbReference type="SUPFAM" id="SSF46626">
    <property type="entry name" value="Cytochrome c"/>
    <property type="match status" value="1"/>
</dbReference>
<dbReference type="GO" id="GO:0020037">
    <property type="term" value="F:heme binding"/>
    <property type="evidence" value="ECO:0007669"/>
    <property type="project" value="InterPro"/>
</dbReference>
<protein>
    <recommendedName>
        <fullName evidence="12">Cytochrome c domain-containing protein</fullName>
    </recommendedName>
</protein>
<sequence>MALLLALLISVIAGIVANHLVEPEKLAKNAYEIEGVEESGSVTAVSGPDVAEPITPLLAKASVENGQKVAQKCLQCHTFEKGGQNKIGPNLWGVVGAKHGHVDGFAYSSALTQNPGTWDYESLNHFLYKPREYIKGTKMSFVGLKKTQDRADLIAYLRTLNDSPLPLPAN</sequence>
<dbReference type="PANTHER" id="PTHR11961">
    <property type="entry name" value="CYTOCHROME C"/>
    <property type="match status" value="1"/>
</dbReference>
<evidence type="ECO:0000256" key="3">
    <source>
        <dbReference type="ARBA" id="ARBA00022475"/>
    </source>
</evidence>
<dbReference type="EMBL" id="CP008743">
    <property type="protein sequence ID" value="ARN84646.1"/>
    <property type="molecule type" value="Genomic_DNA"/>
</dbReference>
<evidence type="ECO:0000256" key="7">
    <source>
        <dbReference type="ARBA" id="ARBA00022982"/>
    </source>
</evidence>
<evidence type="ECO:0000256" key="11">
    <source>
        <dbReference type="PROSITE-ProRule" id="PRU00433"/>
    </source>
</evidence>
<keyword evidence="9 11" id="KW-0408">Iron</keyword>
<proteinExistence type="predicted"/>
<dbReference type="InterPro" id="IPR036909">
    <property type="entry name" value="Cyt_c-like_dom_sf"/>
</dbReference>
<dbReference type="InterPro" id="IPR002327">
    <property type="entry name" value="Cyt_c_1A/1B"/>
</dbReference>
<keyword evidence="6 11" id="KW-0479">Metal-binding</keyword>
<name>A0A1W6N4F4_9PROT</name>
<evidence type="ECO:0000313" key="14">
    <source>
        <dbReference type="Proteomes" id="UP000237351"/>
    </source>
</evidence>
<evidence type="ECO:0000313" key="13">
    <source>
        <dbReference type="EMBL" id="ARN84646.1"/>
    </source>
</evidence>
<keyword evidence="4 11" id="KW-0349">Heme</keyword>
<dbReference type="AlphaFoldDB" id="A0A1W6N4F4"/>
<dbReference type="PROSITE" id="PS51007">
    <property type="entry name" value="CYTC"/>
    <property type="match status" value="1"/>
</dbReference>
<evidence type="ECO:0000256" key="10">
    <source>
        <dbReference type="ARBA" id="ARBA00023136"/>
    </source>
</evidence>
<dbReference type="KEGG" id="naf:GQ61_04220"/>
<feature type="domain" description="Cytochrome c" evidence="12">
    <location>
        <begin position="61"/>
        <end position="161"/>
    </location>
</feature>
<evidence type="ECO:0000256" key="1">
    <source>
        <dbReference type="ARBA" id="ARBA00004162"/>
    </source>
</evidence>
<reference evidence="13 14" key="1">
    <citation type="submission" date="2014-06" db="EMBL/GenBank/DDBJ databases">
        <title>The genome of the endonuclear symbiont Nucleicultrix amoebiphila.</title>
        <authorList>
            <person name="Schulz F."/>
            <person name="Horn M."/>
        </authorList>
    </citation>
    <scope>NUCLEOTIDE SEQUENCE [LARGE SCALE GENOMIC DNA]</scope>
    <source>
        <strain evidence="13 14">FS5</strain>
    </source>
</reference>